<dbReference type="GO" id="GO:0005886">
    <property type="term" value="C:plasma membrane"/>
    <property type="evidence" value="ECO:0007669"/>
    <property type="project" value="TreeGrafter"/>
</dbReference>
<feature type="compositionally biased region" description="Basic and acidic residues" evidence="9">
    <location>
        <begin position="30"/>
        <end position="62"/>
    </location>
</feature>
<feature type="compositionally biased region" description="Basic and acidic residues" evidence="9">
    <location>
        <begin position="356"/>
        <end position="369"/>
    </location>
</feature>
<evidence type="ECO:0000259" key="12">
    <source>
        <dbReference type="Pfam" id="PF16916"/>
    </source>
</evidence>
<evidence type="ECO:0000256" key="10">
    <source>
        <dbReference type="SAM" id="Phobius"/>
    </source>
</evidence>
<dbReference type="AlphaFoldDB" id="A0A150QJC5"/>
<feature type="compositionally biased region" description="Basic and acidic residues" evidence="9">
    <location>
        <begin position="11"/>
        <end position="23"/>
    </location>
</feature>
<proteinExistence type="inferred from homology"/>
<dbReference type="SUPFAM" id="SSF161111">
    <property type="entry name" value="Cation efflux protein transmembrane domain-like"/>
    <property type="match status" value="1"/>
</dbReference>
<dbReference type="InterPro" id="IPR058533">
    <property type="entry name" value="Cation_efflux_TM"/>
</dbReference>
<evidence type="ECO:0000256" key="5">
    <source>
        <dbReference type="ARBA" id="ARBA00022906"/>
    </source>
</evidence>
<dbReference type="PANTHER" id="PTHR11562">
    <property type="entry name" value="CATION EFFLUX PROTEIN/ ZINC TRANSPORTER"/>
    <property type="match status" value="1"/>
</dbReference>
<dbReference type="InterPro" id="IPR050681">
    <property type="entry name" value="CDF/SLC30A"/>
</dbReference>
<evidence type="ECO:0000256" key="3">
    <source>
        <dbReference type="ARBA" id="ARBA00022448"/>
    </source>
</evidence>
<evidence type="ECO:0000313" key="13">
    <source>
        <dbReference type="EMBL" id="KYF68064.1"/>
    </source>
</evidence>
<dbReference type="Gene3D" id="3.30.70.1350">
    <property type="entry name" value="Cation efflux protein, cytoplasmic domain"/>
    <property type="match status" value="1"/>
</dbReference>
<evidence type="ECO:0000313" key="14">
    <source>
        <dbReference type="Proteomes" id="UP000075260"/>
    </source>
</evidence>
<dbReference type="GO" id="GO:0005385">
    <property type="term" value="F:zinc ion transmembrane transporter activity"/>
    <property type="evidence" value="ECO:0007669"/>
    <property type="project" value="TreeGrafter"/>
</dbReference>
<keyword evidence="8 10" id="KW-0472">Membrane</keyword>
<name>A0A150QJC5_SORCE</name>
<evidence type="ECO:0000256" key="2">
    <source>
        <dbReference type="ARBA" id="ARBA00008873"/>
    </source>
</evidence>
<evidence type="ECO:0000259" key="11">
    <source>
        <dbReference type="Pfam" id="PF01545"/>
    </source>
</evidence>
<dbReference type="Gene3D" id="1.20.1510.10">
    <property type="entry name" value="Cation efflux protein transmembrane domain"/>
    <property type="match status" value="1"/>
</dbReference>
<dbReference type="InterPro" id="IPR036837">
    <property type="entry name" value="Cation_efflux_CTD_sf"/>
</dbReference>
<organism evidence="13 14">
    <name type="scientific">Sorangium cellulosum</name>
    <name type="common">Polyangium cellulosum</name>
    <dbReference type="NCBI Taxonomy" id="56"/>
    <lineage>
        <taxon>Bacteria</taxon>
        <taxon>Pseudomonadati</taxon>
        <taxon>Myxococcota</taxon>
        <taxon>Polyangia</taxon>
        <taxon>Polyangiales</taxon>
        <taxon>Polyangiaceae</taxon>
        <taxon>Sorangium</taxon>
    </lineage>
</organism>
<dbReference type="Proteomes" id="UP000075260">
    <property type="component" value="Unassembled WGS sequence"/>
</dbReference>
<evidence type="ECO:0000256" key="8">
    <source>
        <dbReference type="ARBA" id="ARBA00023136"/>
    </source>
</evidence>
<keyword evidence="6 10" id="KW-1133">Transmembrane helix</keyword>
<dbReference type="NCBIfam" id="TIGR01297">
    <property type="entry name" value="CDF"/>
    <property type="match status" value="1"/>
</dbReference>
<evidence type="ECO:0000256" key="6">
    <source>
        <dbReference type="ARBA" id="ARBA00022989"/>
    </source>
</evidence>
<evidence type="ECO:0000256" key="4">
    <source>
        <dbReference type="ARBA" id="ARBA00022692"/>
    </source>
</evidence>
<feature type="domain" description="Cation efflux protein transmembrane" evidence="11">
    <location>
        <begin position="70"/>
        <end position="262"/>
    </location>
</feature>
<keyword evidence="3" id="KW-0813">Transport</keyword>
<feature type="domain" description="Cation efflux protein cytoplasmic" evidence="12">
    <location>
        <begin position="268"/>
        <end position="340"/>
    </location>
</feature>
<comment type="similarity">
    <text evidence="2">Belongs to the cation diffusion facilitator (CDF) transporter (TC 2.A.4) family. SLC30A subfamily.</text>
</comment>
<feature type="transmembrane region" description="Helical" evidence="10">
    <location>
        <begin position="70"/>
        <end position="90"/>
    </location>
</feature>
<reference evidence="13 14" key="1">
    <citation type="submission" date="2014-02" db="EMBL/GenBank/DDBJ databases">
        <title>The small core and large imbalanced accessory genome model reveals a collaborative survival strategy of Sorangium cellulosum strains in nature.</title>
        <authorList>
            <person name="Han K."/>
            <person name="Peng R."/>
            <person name="Blom J."/>
            <person name="Li Y.-Z."/>
        </authorList>
    </citation>
    <scope>NUCLEOTIDE SEQUENCE [LARGE SCALE GENOMIC DNA]</scope>
    <source>
        <strain evidence="13 14">So0008-312</strain>
    </source>
</reference>
<gene>
    <name evidence="13" type="ORF">BE15_44085</name>
</gene>
<dbReference type="InterPro" id="IPR027469">
    <property type="entry name" value="Cation_efflux_TMD_sf"/>
</dbReference>
<keyword evidence="7" id="KW-0406">Ion transport</keyword>
<dbReference type="InterPro" id="IPR002524">
    <property type="entry name" value="Cation_efflux"/>
</dbReference>
<keyword evidence="5" id="KW-0862">Zinc</keyword>
<dbReference type="Pfam" id="PF16916">
    <property type="entry name" value="ZT_dimer"/>
    <property type="match status" value="1"/>
</dbReference>
<comment type="subcellular location">
    <subcellularLocation>
        <location evidence="1">Membrane</location>
        <topology evidence="1">Multi-pass membrane protein</topology>
    </subcellularLocation>
</comment>
<dbReference type="Pfam" id="PF01545">
    <property type="entry name" value="Cation_efflux"/>
    <property type="match status" value="1"/>
</dbReference>
<protein>
    <submittedName>
        <fullName evidence="13">Cation transporter</fullName>
    </submittedName>
</protein>
<dbReference type="OrthoDB" id="9809646at2"/>
<feature type="region of interest" description="Disordered" evidence="9">
    <location>
        <begin position="1"/>
        <end position="62"/>
    </location>
</feature>
<sequence length="369" mass="39699">MGVPDDPGSSAHERPRGRGAGHDHGHRHDHGHDHDHGDGRHQGHGDGRRHDHGDPRHHDHDHRGAPLRRLIAAFALTTSFLLVEAAVGWWSKSLALLADAGHMLADAAALALAIIAQRIAAQARTRARTYGFRRAEVLAAFANGIALALTATWIFIEAARRWREPQEVHAEALTITAAVGLIVNVASALLLSTGEHGHNINTRAALAHVLSDALGSVGAILAGVLILAFGWTRADPVISAAIGGLVLWGGWRLVRDTSRVLMEGSPIEIDLADVETTIRSVPGVVDFHDLHVWSISDGFNVLTVHVVLAKGHHGTDVAAAVARRLREQHALTHCTIQPEPLQEEHLVTLRRPGARSPRDGEPASSRRDP</sequence>
<dbReference type="EMBL" id="JEMA01000595">
    <property type="protein sequence ID" value="KYF68064.1"/>
    <property type="molecule type" value="Genomic_DNA"/>
</dbReference>
<feature type="region of interest" description="Disordered" evidence="9">
    <location>
        <begin position="348"/>
        <end position="369"/>
    </location>
</feature>
<keyword evidence="4 10" id="KW-0812">Transmembrane</keyword>
<dbReference type="PANTHER" id="PTHR11562:SF17">
    <property type="entry name" value="RE54080P-RELATED"/>
    <property type="match status" value="1"/>
</dbReference>
<evidence type="ECO:0000256" key="9">
    <source>
        <dbReference type="SAM" id="MobiDB-lite"/>
    </source>
</evidence>
<feature type="transmembrane region" description="Helical" evidence="10">
    <location>
        <begin position="96"/>
        <end position="116"/>
    </location>
</feature>
<keyword evidence="5" id="KW-0864">Zinc transport</keyword>
<evidence type="ECO:0000256" key="7">
    <source>
        <dbReference type="ARBA" id="ARBA00023065"/>
    </source>
</evidence>
<accession>A0A150QJC5</accession>
<feature type="transmembrane region" description="Helical" evidence="10">
    <location>
        <begin position="237"/>
        <end position="254"/>
    </location>
</feature>
<dbReference type="InterPro" id="IPR027470">
    <property type="entry name" value="Cation_efflux_CTD"/>
</dbReference>
<evidence type="ECO:0000256" key="1">
    <source>
        <dbReference type="ARBA" id="ARBA00004141"/>
    </source>
</evidence>
<feature type="transmembrane region" description="Helical" evidence="10">
    <location>
        <begin position="168"/>
        <end position="192"/>
    </location>
</feature>
<dbReference type="SUPFAM" id="SSF160240">
    <property type="entry name" value="Cation efflux protein cytoplasmic domain-like"/>
    <property type="match status" value="1"/>
</dbReference>
<feature type="transmembrane region" description="Helical" evidence="10">
    <location>
        <begin position="137"/>
        <end position="156"/>
    </location>
</feature>
<comment type="caution">
    <text evidence="13">The sequence shown here is derived from an EMBL/GenBank/DDBJ whole genome shotgun (WGS) entry which is preliminary data.</text>
</comment>
<feature type="transmembrane region" description="Helical" evidence="10">
    <location>
        <begin position="204"/>
        <end position="231"/>
    </location>
</feature>